<gene>
    <name evidence="1" type="ORF">S12H4_59107</name>
</gene>
<protein>
    <submittedName>
        <fullName evidence="1">Uncharacterized protein</fullName>
    </submittedName>
</protein>
<reference evidence="1" key="1">
    <citation type="journal article" date="2014" name="Front. Microbiol.">
        <title>High frequency of phylogenetically diverse reductive dehalogenase-homologous genes in deep subseafloor sedimentary metagenomes.</title>
        <authorList>
            <person name="Kawai M."/>
            <person name="Futagami T."/>
            <person name="Toyoda A."/>
            <person name="Takaki Y."/>
            <person name="Nishi S."/>
            <person name="Hori S."/>
            <person name="Arai W."/>
            <person name="Tsubouchi T."/>
            <person name="Morono Y."/>
            <person name="Uchiyama I."/>
            <person name="Ito T."/>
            <person name="Fujiyama A."/>
            <person name="Inagaki F."/>
            <person name="Takami H."/>
        </authorList>
    </citation>
    <scope>NUCLEOTIDE SEQUENCE</scope>
    <source>
        <strain evidence="1">Expedition CK06-06</strain>
    </source>
</reference>
<name>X1VRZ1_9ZZZZ</name>
<dbReference type="AlphaFoldDB" id="X1VRZ1"/>
<comment type="caution">
    <text evidence="1">The sequence shown here is derived from an EMBL/GenBank/DDBJ whole genome shotgun (WGS) entry which is preliminary data.</text>
</comment>
<proteinExistence type="predicted"/>
<organism evidence="1">
    <name type="scientific">marine sediment metagenome</name>
    <dbReference type="NCBI Taxonomy" id="412755"/>
    <lineage>
        <taxon>unclassified sequences</taxon>
        <taxon>metagenomes</taxon>
        <taxon>ecological metagenomes</taxon>
    </lineage>
</organism>
<evidence type="ECO:0000313" key="1">
    <source>
        <dbReference type="EMBL" id="GAJ23372.1"/>
    </source>
</evidence>
<dbReference type="EMBL" id="BARW01038535">
    <property type="protein sequence ID" value="GAJ23372.1"/>
    <property type="molecule type" value="Genomic_DNA"/>
</dbReference>
<feature type="non-terminal residue" evidence="1">
    <location>
        <position position="1"/>
    </location>
</feature>
<sequence length="40" mass="4442">PLSLNNISTNSKAILLFPSTKGESGLKEVKEWIKKKVKSK</sequence>
<accession>X1VRZ1</accession>